<keyword evidence="2" id="KW-0812">Transmembrane</keyword>
<comment type="caution">
    <text evidence="5">The sequence shown here is derived from an EMBL/GenBank/DDBJ whole genome shotgun (WGS) entry which is preliminary data.</text>
</comment>
<feature type="transmembrane region" description="Helical" evidence="2">
    <location>
        <begin position="34"/>
        <end position="54"/>
    </location>
</feature>
<dbReference type="InterPro" id="IPR036291">
    <property type="entry name" value="NAD(P)-bd_dom_sf"/>
</dbReference>
<feature type="domain" description="RCK N-terminal" evidence="3">
    <location>
        <begin position="111"/>
        <end position="235"/>
    </location>
</feature>
<dbReference type="Pfam" id="PF02080">
    <property type="entry name" value="TrkA_C"/>
    <property type="match status" value="1"/>
</dbReference>
<dbReference type="PROSITE" id="PS51201">
    <property type="entry name" value="RCK_N"/>
    <property type="match status" value="1"/>
</dbReference>
<keyword evidence="2" id="KW-0472">Membrane</keyword>
<evidence type="ECO:0000256" key="2">
    <source>
        <dbReference type="SAM" id="Phobius"/>
    </source>
</evidence>
<gene>
    <name evidence="5" type="ORF">HYX28_01085</name>
</gene>
<dbReference type="InterPro" id="IPR036721">
    <property type="entry name" value="RCK_C_sf"/>
</dbReference>
<dbReference type="AlphaFoldDB" id="A0A932EN64"/>
<dbReference type="SUPFAM" id="SSF116726">
    <property type="entry name" value="TrkA C-terminal domain-like"/>
    <property type="match status" value="1"/>
</dbReference>
<dbReference type="PANTHER" id="PTHR43833">
    <property type="entry name" value="POTASSIUM CHANNEL PROTEIN 2-RELATED-RELATED"/>
    <property type="match status" value="1"/>
</dbReference>
<proteinExistence type="predicted"/>
<evidence type="ECO:0000313" key="6">
    <source>
        <dbReference type="Proteomes" id="UP000779809"/>
    </source>
</evidence>
<sequence>MDLRRRLQYAVVALLTITAFSVAGYRLLGGTSVTFLQAVYMAVITLAGVGYGEIIDTSHNPALRIFNMFVVLFGVTITVYVFSVVTAFLVEGEITNIFWRRKMQKKIGELKNHYIICGLGDTGRFAVDELQKTGTDFVVIEGNLEVIKKFREHHTAAGTDNVLIVPGDATDEEVMDQAGMDRARGLIAALSSDKDNLVIIVMARQRRDDIRIVARYTDPKFADRMIKAGANSTVSPNRIGGLRLASEALRPHVVGFLDLMLREQSRTLRIEDLEINAGSPWIGQTIAELKMHQRYNLLVMAVKNVLGDNKFIANPTDNLRLTAGSVLIAMGDVNDIRRARQECESHATATTA</sequence>
<dbReference type="PROSITE" id="PS51202">
    <property type="entry name" value="RCK_C"/>
    <property type="match status" value="1"/>
</dbReference>
<dbReference type="SUPFAM" id="SSF81324">
    <property type="entry name" value="Voltage-gated potassium channels"/>
    <property type="match status" value="1"/>
</dbReference>
<dbReference type="InterPro" id="IPR006037">
    <property type="entry name" value="RCK_C"/>
</dbReference>
<protein>
    <submittedName>
        <fullName evidence="5">Potassium channel protein</fullName>
    </submittedName>
</protein>
<feature type="transmembrane region" description="Helical" evidence="2">
    <location>
        <begin position="66"/>
        <end position="90"/>
    </location>
</feature>
<evidence type="ECO:0000259" key="3">
    <source>
        <dbReference type="PROSITE" id="PS51201"/>
    </source>
</evidence>
<keyword evidence="5" id="KW-0406">Ion transport</keyword>
<evidence type="ECO:0000256" key="1">
    <source>
        <dbReference type="ARBA" id="ARBA00004651"/>
    </source>
</evidence>
<dbReference type="Pfam" id="PF07885">
    <property type="entry name" value="Ion_trans_2"/>
    <property type="match status" value="1"/>
</dbReference>
<dbReference type="Gene3D" id="3.40.50.720">
    <property type="entry name" value="NAD(P)-binding Rossmann-like Domain"/>
    <property type="match status" value="1"/>
</dbReference>
<dbReference type="GO" id="GO:0005886">
    <property type="term" value="C:plasma membrane"/>
    <property type="evidence" value="ECO:0007669"/>
    <property type="project" value="UniProtKB-SubCell"/>
</dbReference>
<keyword evidence="2" id="KW-1133">Transmembrane helix</keyword>
<dbReference type="Gene3D" id="1.10.287.70">
    <property type="match status" value="1"/>
</dbReference>
<dbReference type="EMBL" id="JACPNR010000004">
    <property type="protein sequence ID" value="MBI2677355.1"/>
    <property type="molecule type" value="Genomic_DNA"/>
</dbReference>
<dbReference type="InterPro" id="IPR003148">
    <property type="entry name" value="RCK_N"/>
</dbReference>
<dbReference type="GO" id="GO:0008324">
    <property type="term" value="F:monoatomic cation transmembrane transporter activity"/>
    <property type="evidence" value="ECO:0007669"/>
    <property type="project" value="InterPro"/>
</dbReference>
<dbReference type="InterPro" id="IPR050721">
    <property type="entry name" value="Trk_Ktr_HKT_K-transport"/>
</dbReference>
<feature type="transmembrane region" description="Helical" evidence="2">
    <location>
        <begin position="7"/>
        <end position="28"/>
    </location>
</feature>
<dbReference type="Proteomes" id="UP000779809">
    <property type="component" value="Unassembled WGS sequence"/>
</dbReference>
<dbReference type="Gene3D" id="3.30.70.1450">
    <property type="entry name" value="Regulator of K+ conductance, C-terminal domain"/>
    <property type="match status" value="1"/>
</dbReference>
<dbReference type="InterPro" id="IPR013099">
    <property type="entry name" value="K_chnl_dom"/>
</dbReference>
<evidence type="ECO:0000259" key="4">
    <source>
        <dbReference type="PROSITE" id="PS51202"/>
    </source>
</evidence>
<keyword evidence="5" id="KW-0813">Transport</keyword>
<accession>A0A932EN64</accession>
<keyword evidence="5" id="KW-0407">Ion channel</keyword>
<feature type="domain" description="RCK C-terminal" evidence="4">
    <location>
        <begin position="258"/>
        <end position="345"/>
    </location>
</feature>
<dbReference type="PANTHER" id="PTHR43833:SF9">
    <property type="entry name" value="POTASSIUM CHANNEL PROTEIN YUGO-RELATED"/>
    <property type="match status" value="1"/>
</dbReference>
<name>A0A932EN64_9BACT</name>
<dbReference type="SUPFAM" id="SSF51735">
    <property type="entry name" value="NAD(P)-binding Rossmann-fold domains"/>
    <property type="match status" value="1"/>
</dbReference>
<evidence type="ECO:0000313" key="5">
    <source>
        <dbReference type="EMBL" id="MBI2677355.1"/>
    </source>
</evidence>
<organism evidence="5 6">
    <name type="scientific">Candidatus Korobacter versatilis</name>
    <dbReference type="NCBI Taxonomy" id="658062"/>
    <lineage>
        <taxon>Bacteria</taxon>
        <taxon>Pseudomonadati</taxon>
        <taxon>Acidobacteriota</taxon>
        <taxon>Terriglobia</taxon>
        <taxon>Terriglobales</taxon>
        <taxon>Candidatus Korobacteraceae</taxon>
        <taxon>Candidatus Korobacter</taxon>
    </lineage>
</organism>
<comment type="subcellular location">
    <subcellularLocation>
        <location evidence="1">Cell membrane</location>
        <topology evidence="1">Multi-pass membrane protein</topology>
    </subcellularLocation>
</comment>
<dbReference type="GO" id="GO:0006813">
    <property type="term" value="P:potassium ion transport"/>
    <property type="evidence" value="ECO:0007669"/>
    <property type="project" value="InterPro"/>
</dbReference>
<reference evidence="5" key="1">
    <citation type="submission" date="2020-07" db="EMBL/GenBank/DDBJ databases">
        <title>Huge and variable diversity of episymbiotic CPR bacteria and DPANN archaea in groundwater ecosystems.</title>
        <authorList>
            <person name="He C.Y."/>
            <person name="Keren R."/>
            <person name="Whittaker M."/>
            <person name="Farag I.F."/>
            <person name="Doudna J."/>
            <person name="Cate J.H.D."/>
            <person name="Banfield J.F."/>
        </authorList>
    </citation>
    <scope>NUCLEOTIDE SEQUENCE</scope>
    <source>
        <strain evidence="5">NC_groundwater_580_Pr5_B-0.1um_64_19</strain>
    </source>
</reference>
<dbReference type="Pfam" id="PF02254">
    <property type="entry name" value="TrkA_N"/>
    <property type="match status" value="1"/>
</dbReference>